<feature type="repeat" description="ANK" evidence="11">
    <location>
        <begin position="369"/>
        <end position="401"/>
    </location>
</feature>
<evidence type="ECO:0000256" key="6">
    <source>
        <dbReference type="ARBA" id="ARBA00022801"/>
    </source>
</evidence>
<keyword evidence="10 13" id="KW-0472">Membrane</keyword>
<dbReference type="PANTHER" id="PTHR43221:SF1">
    <property type="entry name" value="PROTEASE HTPX"/>
    <property type="match status" value="1"/>
</dbReference>
<dbReference type="Proteomes" id="UP000235114">
    <property type="component" value="Unassembled WGS sequence"/>
</dbReference>
<evidence type="ECO:0000256" key="7">
    <source>
        <dbReference type="ARBA" id="ARBA00022833"/>
    </source>
</evidence>
<evidence type="ECO:0000313" key="16">
    <source>
        <dbReference type="EMBL" id="PLR97790.1"/>
    </source>
</evidence>
<dbReference type="GO" id="GO:0046872">
    <property type="term" value="F:metal ion binding"/>
    <property type="evidence" value="ECO:0007669"/>
    <property type="project" value="UniProtKB-KW"/>
</dbReference>
<keyword evidence="2" id="KW-1003">Cell membrane</keyword>
<evidence type="ECO:0000256" key="11">
    <source>
        <dbReference type="PROSITE-ProRule" id="PRU00023"/>
    </source>
</evidence>
<keyword evidence="4 13" id="KW-0812">Transmembrane</keyword>
<dbReference type="EMBL" id="PGVA01000071">
    <property type="protein sequence ID" value="PLR79861.1"/>
    <property type="molecule type" value="Genomic_DNA"/>
</dbReference>
<dbReference type="Gene3D" id="1.25.40.20">
    <property type="entry name" value="Ankyrin repeat-containing domain"/>
    <property type="match status" value="2"/>
</dbReference>
<comment type="similarity">
    <text evidence="12">Belongs to the peptidase M48 family.</text>
</comment>
<evidence type="ECO:0000256" key="9">
    <source>
        <dbReference type="ARBA" id="ARBA00023049"/>
    </source>
</evidence>
<dbReference type="InterPro" id="IPR002110">
    <property type="entry name" value="Ankyrin_rpt"/>
</dbReference>
<dbReference type="GO" id="GO:0005886">
    <property type="term" value="C:plasma membrane"/>
    <property type="evidence" value="ECO:0007669"/>
    <property type="project" value="UniProtKB-SubCell"/>
</dbReference>
<keyword evidence="3 12" id="KW-0645">Protease</keyword>
<feature type="domain" description="Peptidase M48" evidence="14">
    <location>
        <begin position="165"/>
        <end position="248"/>
    </location>
</feature>
<dbReference type="EMBL" id="PGVD01000026">
    <property type="protein sequence ID" value="PLR97790.1"/>
    <property type="molecule type" value="Genomic_DNA"/>
</dbReference>
<keyword evidence="8 13" id="KW-1133">Transmembrane helix</keyword>
<evidence type="ECO:0000313" key="18">
    <source>
        <dbReference type="Proteomes" id="UP000235114"/>
    </source>
</evidence>
<evidence type="ECO:0000259" key="14">
    <source>
        <dbReference type="Pfam" id="PF01435"/>
    </source>
</evidence>
<keyword evidence="5" id="KW-0479">Metal-binding</keyword>
<dbReference type="PANTHER" id="PTHR43221">
    <property type="entry name" value="PROTEASE HTPX"/>
    <property type="match status" value="1"/>
</dbReference>
<keyword evidence="9 12" id="KW-0482">Metalloprotease</keyword>
<dbReference type="Gene3D" id="3.30.2010.10">
    <property type="entry name" value="Metalloproteases ('zincins'), catalytic domain"/>
    <property type="match status" value="1"/>
</dbReference>
<feature type="repeat" description="ANK" evidence="11">
    <location>
        <begin position="336"/>
        <end position="368"/>
    </location>
</feature>
<evidence type="ECO:0000313" key="15">
    <source>
        <dbReference type="EMBL" id="PLR79861.1"/>
    </source>
</evidence>
<dbReference type="OrthoDB" id="9810445at2"/>
<gene>
    <name evidence="15" type="ORF">CU635_21005</name>
    <name evidence="16" type="ORF">CVD25_09565</name>
</gene>
<dbReference type="InterPro" id="IPR001915">
    <property type="entry name" value="Peptidase_M48"/>
</dbReference>
<evidence type="ECO:0000256" key="13">
    <source>
        <dbReference type="SAM" id="Phobius"/>
    </source>
</evidence>
<evidence type="ECO:0000256" key="1">
    <source>
        <dbReference type="ARBA" id="ARBA00004651"/>
    </source>
</evidence>
<dbReference type="PROSITE" id="PS50088">
    <property type="entry name" value="ANK_REPEAT"/>
    <property type="match status" value="2"/>
</dbReference>
<accession>A0A2N5GGK0</accession>
<evidence type="ECO:0000256" key="10">
    <source>
        <dbReference type="ARBA" id="ARBA00023136"/>
    </source>
</evidence>
<dbReference type="GO" id="GO:0006508">
    <property type="term" value="P:proteolysis"/>
    <property type="evidence" value="ECO:0007669"/>
    <property type="project" value="UniProtKB-KW"/>
</dbReference>
<comment type="caution">
    <text evidence="15">The sequence shown here is derived from an EMBL/GenBank/DDBJ whole genome shotgun (WGS) entry which is preliminary data.</text>
</comment>
<reference evidence="15 17" key="1">
    <citation type="submission" date="2017-11" db="EMBL/GenBank/DDBJ databases">
        <title>Comparitive Functional Genomics of Dry Heat Resistant strains isolated from the Viking Spacecraft.</title>
        <authorList>
            <person name="Seuylemezian A."/>
            <person name="Cooper K."/>
            <person name="Vaishampayan P."/>
        </authorList>
    </citation>
    <scope>NUCLEOTIDE SEQUENCE [LARGE SCALE GENOMIC DNA]</scope>
    <source>
        <strain evidence="15 17">M4.6</strain>
    </source>
</reference>
<name>A0A2N5GGK0_9BACI</name>
<keyword evidence="7 12" id="KW-0862">Zinc</keyword>
<dbReference type="InterPro" id="IPR050083">
    <property type="entry name" value="HtpX_protease"/>
</dbReference>
<dbReference type="CDD" id="cd07325">
    <property type="entry name" value="M48_Ste24p_like"/>
    <property type="match status" value="1"/>
</dbReference>
<dbReference type="AlphaFoldDB" id="A0A2N5GGK0"/>
<dbReference type="PROSITE" id="PS50297">
    <property type="entry name" value="ANK_REP_REGION"/>
    <property type="match status" value="2"/>
</dbReference>
<dbReference type="Pfam" id="PF01435">
    <property type="entry name" value="Peptidase_M48"/>
    <property type="match status" value="2"/>
</dbReference>
<evidence type="ECO:0000256" key="2">
    <source>
        <dbReference type="ARBA" id="ARBA00022475"/>
    </source>
</evidence>
<evidence type="ECO:0000256" key="3">
    <source>
        <dbReference type="ARBA" id="ARBA00022670"/>
    </source>
</evidence>
<keyword evidence="18" id="KW-1185">Reference proteome</keyword>
<dbReference type="RefSeq" id="WP_101579323.1">
    <property type="nucleotide sequence ID" value="NZ_PGVA01000071.1"/>
</dbReference>
<dbReference type="SMART" id="SM00248">
    <property type="entry name" value="ANK"/>
    <property type="match status" value="3"/>
</dbReference>
<evidence type="ECO:0000256" key="12">
    <source>
        <dbReference type="RuleBase" id="RU003983"/>
    </source>
</evidence>
<dbReference type="InterPro" id="IPR036770">
    <property type="entry name" value="Ankyrin_rpt-contain_sf"/>
</dbReference>
<comment type="cofactor">
    <cofactor evidence="12">
        <name>Zn(2+)</name>
        <dbReference type="ChEBI" id="CHEBI:29105"/>
    </cofactor>
    <text evidence="12">Binds 1 zinc ion per subunit.</text>
</comment>
<feature type="transmembrane region" description="Helical" evidence="13">
    <location>
        <begin position="265"/>
        <end position="288"/>
    </location>
</feature>
<proteinExistence type="inferred from homology"/>
<keyword evidence="11" id="KW-0040">ANK repeat</keyword>
<evidence type="ECO:0000313" key="17">
    <source>
        <dbReference type="Proteomes" id="UP000234951"/>
    </source>
</evidence>
<feature type="transmembrane region" description="Helical" evidence="13">
    <location>
        <begin position="15"/>
        <end position="47"/>
    </location>
</feature>
<dbReference type="Pfam" id="PF12796">
    <property type="entry name" value="Ank_2"/>
    <property type="match status" value="1"/>
</dbReference>
<protein>
    <recommendedName>
        <fullName evidence="14">Peptidase M48 domain-containing protein</fullName>
    </recommendedName>
</protein>
<dbReference type="GO" id="GO:0004222">
    <property type="term" value="F:metalloendopeptidase activity"/>
    <property type="evidence" value="ECO:0007669"/>
    <property type="project" value="InterPro"/>
</dbReference>
<keyword evidence="6 12" id="KW-0378">Hydrolase</keyword>
<feature type="domain" description="Peptidase M48" evidence="14">
    <location>
        <begin position="69"/>
        <end position="158"/>
    </location>
</feature>
<sequence>MENQRPELVHEKETLLFAICIITAVLVTLYLLFSIIGIIIFIFFALLSFFSHAISISHIQLNGIRLREKQFPELYKKVETLSQRMELKQIPEVYIVESGGTLNAFATKVFALFGKNMVVLYSDFVDISLESNGSEIDYVIAHELAHIKRNHIVKTLLVFPAMWVPFVGVGFSRMAEFTCDRMAAYYTDEPDGAVNGLLVLAAGRRLYKDVNIEEYQQQYNEKKGFFATMTELLSTHPPIPKRINEIEKFLHGEPSIPLVKKTKQLVAIMLTIFVLLPALSAGLFFAGFKILENVPSLDWMLSAEDPPLQQAIFNEDLAEAEQLLIDGADPNEMNEYGETALTLAISYDETDFIPTLLEHGADPNLQDEYGWTPLMSAVSMENLEAVKILLEAGADPTLVDSEGMSALDYAKDYGYGEFVELLKSVQP</sequence>
<dbReference type="Proteomes" id="UP000234951">
    <property type="component" value="Unassembled WGS sequence"/>
</dbReference>
<dbReference type="SUPFAM" id="SSF48403">
    <property type="entry name" value="Ankyrin repeat"/>
    <property type="match status" value="1"/>
</dbReference>
<organism evidence="15 17">
    <name type="scientific">Bacillus canaveralius</name>
    <dbReference type="NCBI Taxonomy" id="1403243"/>
    <lineage>
        <taxon>Bacteria</taxon>
        <taxon>Bacillati</taxon>
        <taxon>Bacillota</taxon>
        <taxon>Bacilli</taxon>
        <taxon>Bacillales</taxon>
        <taxon>Bacillaceae</taxon>
        <taxon>Bacillus</taxon>
    </lineage>
</organism>
<comment type="subcellular location">
    <subcellularLocation>
        <location evidence="1">Cell membrane</location>
        <topology evidence="1">Multi-pass membrane protein</topology>
    </subcellularLocation>
</comment>
<evidence type="ECO:0000256" key="5">
    <source>
        <dbReference type="ARBA" id="ARBA00022723"/>
    </source>
</evidence>
<evidence type="ECO:0000256" key="4">
    <source>
        <dbReference type="ARBA" id="ARBA00022692"/>
    </source>
</evidence>
<reference evidence="16 18" key="2">
    <citation type="submission" date="2017-12" db="EMBL/GenBank/DDBJ databases">
        <title>Comparative Functional Genomics of Dry Heat Resistant strains isolated from the Viking Spacecraft.</title>
        <authorList>
            <person name="Seuylemezian A."/>
            <person name="Cooper K."/>
            <person name="Vaishampayan P."/>
        </authorList>
    </citation>
    <scope>NUCLEOTIDE SEQUENCE [LARGE SCALE GENOMIC DNA]</scope>
    <source>
        <strain evidence="16 18">ATCC 29669</strain>
    </source>
</reference>
<evidence type="ECO:0000256" key="8">
    <source>
        <dbReference type="ARBA" id="ARBA00022989"/>
    </source>
</evidence>